<proteinExistence type="predicted"/>
<sequence length="87" mass="10138">MRNGTKKLLLRDSKKPDGSEHIIIYIDSNGIIRSKEIKRILEERNLWIPAQPDFATQKLCVQELRLSEKAAIFAVKKYHSHHQVSEK</sequence>
<accession>A0ACA9RCI1</accession>
<dbReference type="EMBL" id="CAJVQC010048351">
    <property type="protein sequence ID" value="CAG8786095.1"/>
    <property type="molecule type" value="Genomic_DNA"/>
</dbReference>
<name>A0ACA9RCI1_9GLOM</name>
<comment type="caution">
    <text evidence="1">The sequence shown here is derived from an EMBL/GenBank/DDBJ whole genome shotgun (WGS) entry which is preliminary data.</text>
</comment>
<evidence type="ECO:0000313" key="1">
    <source>
        <dbReference type="EMBL" id="CAG8786095.1"/>
    </source>
</evidence>
<feature type="non-terminal residue" evidence="1">
    <location>
        <position position="87"/>
    </location>
</feature>
<protein>
    <submittedName>
        <fullName evidence="1">28425_t:CDS:1</fullName>
    </submittedName>
</protein>
<gene>
    <name evidence="1" type="ORF">RPERSI_LOCUS18324</name>
</gene>
<reference evidence="1" key="1">
    <citation type="submission" date="2021-06" db="EMBL/GenBank/DDBJ databases">
        <authorList>
            <person name="Kallberg Y."/>
            <person name="Tangrot J."/>
            <person name="Rosling A."/>
        </authorList>
    </citation>
    <scope>NUCLEOTIDE SEQUENCE</scope>
    <source>
        <strain evidence="1">MA461A</strain>
    </source>
</reference>
<keyword evidence="2" id="KW-1185">Reference proteome</keyword>
<dbReference type="Proteomes" id="UP000789920">
    <property type="component" value="Unassembled WGS sequence"/>
</dbReference>
<evidence type="ECO:0000313" key="2">
    <source>
        <dbReference type="Proteomes" id="UP000789920"/>
    </source>
</evidence>
<organism evidence="1 2">
    <name type="scientific">Racocetra persica</name>
    <dbReference type="NCBI Taxonomy" id="160502"/>
    <lineage>
        <taxon>Eukaryota</taxon>
        <taxon>Fungi</taxon>
        <taxon>Fungi incertae sedis</taxon>
        <taxon>Mucoromycota</taxon>
        <taxon>Glomeromycotina</taxon>
        <taxon>Glomeromycetes</taxon>
        <taxon>Diversisporales</taxon>
        <taxon>Gigasporaceae</taxon>
        <taxon>Racocetra</taxon>
    </lineage>
</organism>